<name>A0A0U9HJS7_KLENI</name>
<gene>
    <name evidence="3" type="ORF">KFL_001410270</name>
</gene>
<feature type="transmembrane region" description="Helical" evidence="1">
    <location>
        <begin position="64"/>
        <end position="82"/>
    </location>
</feature>
<dbReference type="InterPro" id="IPR008637">
    <property type="entry name" value="HR_lesion"/>
</dbReference>
<dbReference type="PANTHER" id="PTHR31474">
    <property type="entry name" value="HR-LIKE LESION-INDUCER"/>
    <property type="match status" value="1"/>
</dbReference>
<dbReference type="OrthoDB" id="529675at2759"/>
<organism evidence="3 4">
    <name type="scientific">Klebsormidium nitens</name>
    <name type="common">Green alga</name>
    <name type="synonym">Ulothrix nitens</name>
    <dbReference type="NCBI Taxonomy" id="105231"/>
    <lineage>
        <taxon>Eukaryota</taxon>
        <taxon>Viridiplantae</taxon>
        <taxon>Streptophyta</taxon>
        <taxon>Klebsormidiophyceae</taxon>
        <taxon>Klebsormidiales</taxon>
        <taxon>Klebsormidiaceae</taxon>
        <taxon>Klebsormidium</taxon>
    </lineage>
</organism>
<keyword evidence="2" id="KW-0732">Signal</keyword>
<dbReference type="EMBL" id="DF237090">
    <property type="protein sequence ID" value="GAQ83270.1"/>
    <property type="molecule type" value="Genomic_DNA"/>
</dbReference>
<feature type="signal peptide" evidence="2">
    <location>
        <begin position="1"/>
        <end position="20"/>
    </location>
</feature>
<accession>A0A0U9HJS7</accession>
<evidence type="ECO:0000313" key="4">
    <source>
        <dbReference type="Proteomes" id="UP000054558"/>
    </source>
</evidence>
<dbReference type="OMA" id="FNAFVNH"/>
<keyword evidence="1" id="KW-0472">Membrane</keyword>
<keyword evidence="1" id="KW-1133">Transmembrane helix</keyword>
<reference evidence="3 4" key="1">
    <citation type="journal article" date="2014" name="Nat. Commun.">
        <title>Klebsormidium flaccidum genome reveals primary factors for plant terrestrial adaptation.</title>
        <authorList>
            <person name="Hori K."/>
            <person name="Maruyama F."/>
            <person name="Fujisawa T."/>
            <person name="Togashi T."/>
            <person name="Yamamoto N."/>
            <person name="Seo M."/>
            <person name="Sato S."/>
            <person name="Yamada T."/>
            <person name="Mori H."/>
            <person name="Tajima N."/>
            <person name="Moriyama T."/>
            <person name="Ikeuchi M."/>
            <person name="Watanabe M."/>
            <person name="Wada H."/>
            <person name="Kobayashi K."/>
            <person name="Saito M."/>
            <person name="Masuda T."/>
            <person name="Sasaki-Sekimoto Y."/>
            <person name="Mashiguchi K."/>
            <person name="Awai K."/>
            <person name="Shimojima M."/>
            <person name="Masuda S."/>
            <person name="Iwai M."/>
            <person name="Nobusawa T."/>
            <person name="Narise T."/>
            <person name="Kondo S."/>
            <person name="Saito H."/>
            <person name="Sato R."/>
            <person name="Murakawa M."/>
            <person name="Ihara Y."/>
            <person name="Oshima-Yamada Y."/>
            <person name="Ohtaka K."/>
            <person name="Satoh M."/>
            <person name="Sonobe K."/>
            <person name="Ishii M."/>
            <person name="Ohtani R."/>
            <person name="Kanamori-Sato M."/>
            <person name="Honoki R."/>
            <person name="Miyazaki D."/>
            <person name="Mochizuki H."/>
            <person name="Umetsu J."/>
            <person name="Higashi K."/>
            <person name="Shibata D."/>
            <person name="Kamiya Y."/>
            <person name="Sato N."/>
            <person name="Nakamura Y."/>
            <person name="Tabata S."/>
            <person name="Ida S."/>
            <person name="Kurokawa K."/>
            <person name="Ohta H."/>
        </authorList>
    </citation>
    <scope>NUCLEOTIDE SEQUENCE [LARGE SCALE GENOMIC DNA]</scope>
    <source>
        <strain evidence="3 4">NIES-2285</strain>
    </source>
</reference>
<protein>
    <submittedName>
        <fullName evidence="3">Uncharacterized protein</fullName>
    </submittedName>
</protein>
<feature type="chain" id="PRO_5006864964" evidence="2">
    <location>
        <begin position="21"/>
        <end position="161"/>
    </location>
</feature>
<proteinExistence type="predicted"/>
<evidence type="ECO:0000313" key="3">
    <source>
        <dbReference type="EMBL" id="GAQ83270.1"/>
    </source>
</evidence>
<dbReference type="AlphaFoldDB" id="A0A0U9HJS7"/>
<keyword evidence="1" id="KW-0812">Transmembrane</keyword>
<feature type="transmembrane region" description="Helical" evidence="1">
    <location>
        <begin position="126"/>
        <end position="142"/>
    </location>
</feature>
<keyword evidence="4" id="KW-1185">Reference proteome</keyword>
<feature type="transmembrane region" description="Helical" evidence="1">
    <location>
        <begin position="89"/>
        <end position="106"/>
    </location>
</feature>
<sequence>MAFLSFVGRTLFVAIFLVAAVQKASEYGADGGKAAELMRPKLDAFYAHVQSNLHVALPVIEAKYLLAIAIGLEFFGGLLFWFGSSLGAWLLLLFLVSVTPIMHDFYNQDVGSTEQTIELIQFMKNLSLTGALLFFLGLKSSVGRASRRNRSKVVANKPKVS</sequence>
<dbReference type="PANTHER" id="PTHR31474:SF1">
    <property type="entry name" value="EXPRESSED PROTEIN"/>
    <property type="match status" value="1"/>
</dbReference>
<dbReference type="Pfam" id="PF05514">
    <property type="entry name" value="HR_lesion"/>
    <property type="match status" value="1"/>
</dbReference>
<evidence type="ECO:0000256" key="2">
    <source>
        <dbReference type="SAM" id="SignalP"/>
    </source>
</evidence>
<evidence type="ECO:0000256" key="1">
    <source>
        <dbReference type="SAM" id="Phobius"/>
    </source>
</evidence>
<dbReference type="Proteomes" id="UP000054558">
    <property type="component" value="Unassembled WGS sequence"/>
</dbReference>